<keyword evidence="2" id="KW-1133">Transmembrane helix</keyword>
<sequence>MLHIILGILKVIAIILGILVGLVLLLLLSLLLVPLRYQGKLQKDGNGVAGRGKITWLAHGLSVLILYEHGEFRMKLRILGIPAERLKGLVTRLGKIRFRRKKTQPETKKQLKTASSEETKLPYNTLEEHTEEKEETLQGGRSVQAALEEREIPANEDKKNKFAAFLEKLKVILYNLFHLPEKILAAVRNIYSTTGEIYGRMKVFLELIKSEEFLGARTLLWGQLRILLRRLGPTKIKGTLSYGFDDPALTGQVLAGLSFFYPKYGDRLRIYPYFDRKILETDLYLRGRIYGVHLLAVAWKLYRDSNIKYMIKRFKHKEE</sequence>
<keyword evidence="2" id="KW-0472">Membrane</keyword>
<accession>A0A1M4WTY9</accession>
<evidence type="ECO:0000256" key="1">
    <source>
        <dbReference type="SAM" id="MobiDB-lite"/>
    </source>
</evidence>
<feature type="compositionally biased region" description="Basic and acidic residues" evidence="1">
    <location>
        <begin position="103"/>
        <end position="121"/>
    </location>
</feature>
<evidence type="ECO:0000256" key="2">
    <source>
        <dbReference type="SAM" id="Phobius"/>
    </source>
</evidence>
<feature type="region of interest" description="Disordered" evidence="1">
    <location>
        <begin position="101"/>
        <end position="121"/>
    </location>
</feature>
<organism evidence="3 4">
    <name type="scientific">Lactonifactor longoviformis DSM 17459</name>
    <dbReference type="NCBI Taxonomy" id="1122155"/>
    <lineage>
        <taxon>Bacteria</taxon>
        <taxon>Bacillati</taxon>
        <taxon>Bacillota</taxon>
        <taxon>Clostridia</taxon>
        <taxon>Eubacteriales</taxon>
        <taxon>Clostridiaceae</taxon>
        <taxon>Lactonifactor</taxon>
    </lineage>
</organism>
<dbReference type="AlphaFoldDB" id="A0A1M4WTY9"/>
<evidence type="ECO:0000313" key="3">
    <source>
        <dbReference type="EMBL" id="SHE84674.1"/>
    </source>
</evidence>
<dbReference type="OrthoDB" id="2087351at2"/>
<proteinExistence type="predicted"/>
<dbReference type="EMBL" id="FQVI01000007">
    <property type="protein sequence ID" value="SHE84674.1"/>
    <property type="molecule type" value="Genomic_DNA"/>
</dbReference>
<feature type="transmembrane region" description="Helical" evidence="2">
    <location>
        <begin position="12"/>
        <end position="33"/>
    </location>
</feature>
<dbReference type="STRING" id="1122155.SAMN02745158_01722"/>
<evidence type="ECO:0008006" key="5">
    <source>
        <dbReference type="Google" id="ProtNLM"/>
    </source>
</evidence>
<protein>
    <recommendedName>
        <fullName evidence="5">DUF2953 domain-containing protein</fullName>
    </recommendedName>
</protein>
<keyword evidence="2" id="KW-0812">Transmembrane</keyword>
<dbReference type="Proteomes" id="UP000184245">
    <property type="component" value="Unassembled WGS sequence"/>
</dbReference>
<reference evidence="3 4" key="1">
    <citation type="submission" date="2016-11" db="EMBL/GenBank/DDBJ databases">
        <authorList>
            <person name="Jaros S."/>
            <person name="Januszkiewicz K."/>
            <person name="Wedrychowicz H."/>
        </authorList>
    </citation>
    <scope>NUCLEOTIDE SEQUENCE [LARGE SCALE GENOMIC DNA]</scope>
    <source>
        <strain evidence="3 4">DSM 17459</strain>
    </source>
</reference>
<name>A0A1M4WTY9_9CLOT</name>
<keyword evidence="4" id="KW-1185">Reference proteome</keyword>
<gene>
    <name evidence="3" type="ORF">SAMN02745158_01722</name>
</gene>
<evidence type="ECO:0000313" key="4">
    <source>
        <dbReference type="Proteomes" id="UP000184245"/>
    </source>
</evidence>
<dbReference type="RefSeq" id="WP_072850916.1">
    <property type="nucleotide sequence ID" value="NZ_FQVI01000007.1"/>
</dbReference>